<feature type="chain" id="PRO_5041277506" evidence="1">
    <location>
        <begin position="21"/>
        <end position="197"/>
    </location>
</feature>
<sequence>MQFSFAALTILFGPLTVVSALPRVHVWLDDTEALDDSSDICNAADDTCSWPPRRLSHPQSASMDEVDLRDGYHHVDEELNESNEVVLIVVHTPTQTLKKDVAATTSPCRLRVVTSTQSHLQPRHALPDPLEDVADIPKSIREEESQAPTTATTAPDPLVPCGRWGSCPDGYDWFPFFEGCFCELKLPKTTPVPPQSA</sequence>
<keyword evidence="1" id="KW-0732">Signal</keyword>
<evidence type="ECO:0000313" key="3">
    <source>
        <dbReference type="Proteomes" id="UP001172681"/>
    </source>
</evidence>
<keyword evidence="3" id="KW-1185">Reference proteome</keyword>
<dbReference type="Proteomes" id="UP001172681">
    <property type="component" value="Unassembled WGS sequence"/>
</dbReference>
<comment type="caution">
    <text evidence="2">The sequence shown here is derived from an EMBL/GenBank/DDBJ whole genome shotgun (WGS) entry which is preliminary data.</text>
</comment>
<protein>
    <submittedName>
        <fullName evidence="2">Uncharacterized protein</fullName>
    </submittedName>
</protein>
<organism evidence="2 3">
    <name type="scientific">Knufia peltigerae</name>
    <dbReference type="NCBI Taxonomy" id="1002370"/>
    <lineage>
        <taxon>Eukaryota</taxon>
        <taxon>Fungi</taxon>
        <taxon>Dikarya</taxon>
        <taxon>Ascomycota</taxon>
        <taxon>Pezizomycotina</taxon>
        <taxon>Eurotiomycetes</taxon>
        <taxon>Chaetothyriomycetidae</taxon>
        <taxon>Chaetothyriales</taxon>
        <taxon>Trichomeriaceae</taxon>
        <taxon>Knufia</taxon>
    </lineage>
</organism>
<proteinExistence type="predicted"/>
<name>A0AA38YBS1_9EURO</name>
<feature type="signal peptide" evidence="1">
    <location>
        <begin position="1"/>
        <end position="20"/>
    </location>
</feature>
<evidence type="ECO:0000256" key="1">
    <source>
        <dbReference type="SAM" id="SignalP"/>
    </source>
</evidence>
<reference evidence="2" key="1">
    <citation type="submission" date="2022-10" db="EMBL/GenBank/DDBJ databases">
        <title>Culturing micro-colonial fungi from biological soil crusts in the Mojave desert and describing Neophaeococcomyces mojavensis, and introducing the new genera and species Taxawa tesnikishii.</title>
        <authorList>
            <person name="Kurbessoian T."/>
            <person name="Stajich J.E."/>
        </authorList>
    </citation>
    <scope>NUCLEOTIDE SEQUENCE</scope>
    <source>
        <strain evidence="2">TK_35</strain>
    </source>
</reference>
<gene>
    <name evidence="2" type="ORF">H2204_002158</name>
</gene>
<dbReference type="AlphaFoldDB" id="A0AA38YBS1"/>
<dbReference type="EMBL" id="JAPDRN010000008">
    <property type="protein sequence ID" value="KAJ9643262.1"/>
    <property type="molecule type" value="Genomic_DNA"/>
</dbReference>
<evidence type="ECO:0000313" key="2">
    <source>
        <dbReference type="EMBL" id="KAJ9643262.1"/>
    </source>
</evidence>
<accession>A0AA38YBS1</accession>